<comment type="function">
    <text evidence="6">An essential GTPase that binds both GDP and GTP, with rapid nucleotide exchange. Plays a role in 16S rRNA processing and 30S ribosomal subunit biogenesis and possibly also in cell cycle regulation and energy metabolism.</text>
</comment>
<sequence length="283" mass="31951">MKSGMIAIVGRSNAGKSTLLNSLVGSKVAITTPKPQTTRRPIQGILTNSQGQAVFVDTPGVMQVARDPLTKKLANYAKEALRGVDAVIYVADPTRSIGDEEKQALRMIENIDKPKLLVINKIDKKRDAHFIDYFRDLADRFDNFVEASAMTNKNTDLIVKWIFEQLPEGEFLYPAYQLTSMGNEEWLAELIREKLFLRLREEVPYTTHVEVTTLEEQADGTVFVDATIFTHNERYKPMIIGAGGRGIKEIGSSTRKELEAVTGKKYYLQLHVEVDSRWVSRLE</sequence>
<evidence type="ECO:0000256" key="4">
    <source>
        <dbReference type="ARBA" id="ARBA00022884"/>
    </source>
</evidence>
<evidence type="ECO:0000259" key="10">
    <source>
        <dbReference type="PROSITE" id="PS51713"/>
    </source>
</evidence>
<dbReference type="GO" id="GO:0043024">
    <property type="term" value="F:ribosomal small subunit binding"/>
    <property type="evidence" value="ECO:0007669"/>
    <property type="project" value="TreeGrafter"/>
</dbReference>
<evidence type="ECO:0000256" key="7">
    <source>
        <dbReference type="PROSITE-ProRule" id="PRU01050"/>
    </source>
</evidence>
<dbReference type="GO" id="GO:0005525">
    <property type="term" value="F:GTP binding"/>
    <property type="evidence" value="ECO:0007669"/>
    <property type="project" value="UniProtKB-UniRule"/>
</dbReference>
<dbReference type="EMBL" id="LCRD01000048">
    <property type="protein sequence ID" value="KKW29340.1"/>
    <property type="molecule type" value="Genomic_DNA"/>
</dbReference>
<feature type="binding site" evidence="6">
    <location>
        <begin position="120"/>
        <end position="123"/>
    </location>
    <ligand>
        <name>GTP</name>
        <dbReference type="ChEBI" id="CHEBI:37565"/>
    </ligand>
</feature>
<protein>
    <recommendedName>
        <fullName evidence="2 6">GTPase Era</fullName>
    </recommendedName>
</protein>
<organism evidence="11 12">
    <name type="scientific">Candidatus Uhrbacteria bacterium GW2011_GWD2_52_7</name>
    <dbReference type="NCBI Taxonomy" id="1618989"/>
    <lineage>
        <taxon>Bacteria</taxon>
        <taxon>Candidatus Uhriibacteriota</taxon>
    </lineage>
</organism>
<dbReference type="PANTHER" id="PTHR42698:SF1">
    <property type="entry name" value="GTPASE ERA, MITOCHONDRIAL"/>
    <property type="match status" value="1"/>
</dbReference>
<dbReference type="HAMAP" id="MF_00367">
    <property type="entry name" value="GTPase_Era"/>
    <property type="match status" value="1"/>
</dbReference>
<dbReference type="NCBIfam" id="NF000908">
    <property type="entry name" value="PRK00089.1"/>
    <property type="match status" value="1"/>
</dbReference>
<dbReference type="GO" id="GO:0005886">
    <property type="term" value="C:plasma membrane"/>
    <property type="evidence" value="ECO:0007669"/>
    <property type="project" value="UniProtKB-SubCell"/>
</dbReference>
<evidence type="ECO:0000313" key="12">
    <source>
        <dbReference type="Proteomes" id="UP000034846"/>
    </source>
</evidence>
<dbReference type="InterPro" id="IPR005662">
    <property type="entry name" value="GTPase_Era-like"/>
</dbReference>
<dbReference type="CDD" id="cd22534">
    <property type="entry name" value="KH-II_Era"/>
    <property type="match status" value="1"/>
</dbReference>
<gene>
    <name evidence="6" type="primary">era</name>
    <name evidence="11" type="ORF">UY72_C0048G0002</name>
</gene>
<evidence type="ECO:0000256" key="8">
    <source>
        <dbReference type="RuleBase" id="RU003761"/>
    </source>
</evidence>
<feature type="region of interest" description="G5" evidence="7">
    <location>
        <begin position="147"/>
        <end position="149"/>
    </location>
</feature>
<dbReference type="SUPFAM" id="SSF54814">
    <property type="entry name" value="Prokaryotic type KH domain (KH-domain type II)"/>
    <property type="match status" value="1"/>
</dbReference>
<dbReference type="SUPFAM" id="SSF52540">
    <property type="entry name" value="P-loop containing nucleoside triphosphate hydrolases"/>
    <property type="match status" value="1"/>
</dbReference>
<reference evidence="11 12" key="1">
    <citation type="journal article" date="2015" name="Nature">
        <title>rRNA introns, odd ribosomes, and small enigmatic genomes across a large radiation of phyla.</title>
        <authorList>
            <person name="Brown C.T."/>
            <person name="Hug L.A."/>
            <person name="Thomas B.C."/>
            <person name="Sharon I."/>
            <person name="Castelle C.J."/>
            <person name="Singh A."/>
            <person name="Wilkins M.J."/>
            <person name="Williams K.H."/>
            <person name="Banfield J.F."/>
        </authorList>
    </citation>
    <scope>NUCLEOTIDE SEQUENCE [LARGE SCALE GENOMIC DNA]</scope>
</reference>
<dbReference type="PANTHER" id="PTHR42698">
    <property type="entry name" value="GTPASE ERA"/>
    <property type="match status" value="1"/>
</dbReference>
<evidence type="ECO:0000313" key="11">
    <source>
        <dbReference type="EMBL" id="KKW29340.1"/>
    </source>
</evidence>
<keyword evidence="6" id="KW-1003">Cell membrane</keyword>
<keyword evidence="5 6" id="KW-0342">GTP-binding</keyword>
<keyword evidence="6" id="KW-0963">Cytoplasm</keyword>
<dbReference type="GO" id="GO:0000028">
    <property type="term" value="P:ribosomal small subunit assembly"/>
    <property type="evidence" value="ECO:0007669"/>
    <property type="project" value="TreeGrafter"/>
</dbReference>
<feature type="region of interest" description="G1" evidence="7">
    <location>
        <begin position="10"/>
        <end position="17"/>
    </location>
</feature>
<dbReference type="GO" id="GO:0005737">
    <property type="term" value="C:cytoplasm"/>
    <property type="evidence" value="ECO:0007669"/>
    <property type="project" value="UniProtKB-SubCell"/>
</dbReference>
<feature type="region of interest" description="G2" evidence="7">
    <location>
        <begin position="36"/>
        <end position="40"/>
    </location>
</feature>
<dbReference type="AlphaFoldDB" id="A0A0G1XEM1"/>
<feature type="binding site" evidence="6">
    <location>
        <begin position="57"/>
        <end position="61"/>
    </location>
    <ligand>
        <name>GTP</name>
        <dbReference type="ChEBI" id="CHEBI:37565"/>
    </ligand>
</feature>
<evidence type="ECO:0000256" key="2">
    <source>
        <dbReference type="ARBA" id="ARBA00020484"/>
    </source>
</evidence>
<dbReference type="InterPro" id="IPR006073">
    <property type="entry name" value="GTP-bd"/>
</dbReference>
<feature type="domain" description="Era-type G" evidence="10">
    <location>
        <begin position="2"/>
        <end position="168"/>
    </location>
</feature>
<keyword evidence="6" id="KW-0472">Membrane</keyword>
<dbReference type="Gene3D" id="3.40.50.300">
    <property type="entry name" value="P-loop containing nucleotide triphosphate hydrolases"/>
    <property type="match status" value="1"/>
</dbReference>
<dbReference type="Proteomes" id="UP000034846">
    <property type="component" value="Unassembled WGS sequence"/>
</dbReference>
<dbReference type="GO" id="GO:0070181">
    <property type="term" value="F:small ribosomal subunit rRNA binding"/>
    <property type="evidence" value="ECO:0007669"/>
    <property type="project" value="UniProtKB-UniRule"/>
</dbReference>
<keyword evidence="6" id="KW-0699">rRNA-binding</keyword>
<evidence type="ECO:0000256" key="6">
    <source>
        <dbReference type="HAMAP-Rule" id="MF_00367"/>
    </source>
</evidence>
<dbReference type="InterPro" id="IPR027417">
    <property type="entry name" value="P-loop_NTPase"/>
</dbReference>
<evidence type="ECO:0000256" key="3">
    <source>
        <dbReference type="ARBA" id="ARBA00022741"/>
    </source>
</evidence>
<dbReference type="InterPro" id="IPR015946">
    <property type="entry name" value="KH_dom-like_a/b"/>
</dbReference>
<keyword evidence="6" id="KW-0690">Ribosome biogenesis</keyword>
<feature type="region of interest" description="G4" evidence="7">
    <location>
        <begin position="120"/>
        <end position="123"/>
    </location>
</feature>
<keyword evidence="4 6" id="KW-0694">RNA-binding</keyword>
<dbReference type="CDD" id="cd04163">
    <property type="entry name" value="Era"/>
    <property type="match status" value="1"/>
</dbReference>
<dbReference type="InterPro" id="IPR004044">
    <property type="entry name" value="KH_dom_type_2"/>
</dbReference>
<accession>A0A0G1XEM1</accession>
<comment type="caution">
    <text evidence="11">The sequence shown here is derived from an EMBL/GenBank/DDBJ whole genome shotgun (WGS) entry which is preliminary data.</text>
</comment>
<comment type="caution">
    <text evidence="6">Lacks conserved residue(s) required for the propagation of feature annotation.</text>
</comment>
<dbReference type="GO" id="GO:0003924">
    <property type="term" value="F:GTPase activity"/>
    <property type="evidence" value="ECO:0007669"/>
    <property type="project" value="UniProtKB-UniRule"/>
</dbReference>
<dbReference type="NCBIfam" id="TIGR00436">
    <property type="entry name" value="era"/>
    <property type="match status" value="1"/>
</dbReference>
<keyword evidence="3 6" id="KW-0547">Nucleotide-binding</keyword>
<dbReference type="PATRIC" id="fig|1618989.3.peg.673"/>
<dbReference type="Pfam" id="PF07650">
    <property type="entry name" value="KH_2"/>
    <property type="match status" value="1"/>
</dbReference>
<feature type="region of interest" description="G3" evidence="7">
    <location>
        <begin position="57"/>
        <end position="60"/>
    </location>
</feature>
<dbReference type="InterPro" id="IPR009019">
    <property type="entry name" value="KH_sf_prok-type"/>
</dbReference>
<comment type="subcellular location">
    <subcellularLocation>
        <location evidence="6">Cytoplasm</location>
    </subcellularLocation>
    <subcellularLocation>
        <location evidence="6">Cell membrane</location>
        <topology evidence="6">Peripheral membrane protein</topology>
    </subcellularLocation>
</comment>
<dbReference type="Gene3D" id="3.30.300.20">
    <property type="match status" value="1"/>
</dbReference>
<evidence type="ECO:0000259" key="9">
    <source>
        <dbReference type="PROSITE" id="PS50823"/>
    </source>
</evidence>
<proteinExistence type="inferred from homology"/>
<feature type="domain" description="KH type-2" evidence="9">
    <location>
        <begin position="199"/>
        <end position="276"/>
    </location>
</feature>
<dbReference type="InterPro" id="IPR005225">
    <property type="entry name" value="Small_GTP-bd"/>
</dbReference>
<dbReference type="PRINTS" id="PR00326">
    <property type="entry name" value="GTP1OBG"/>
</dbReference>
<comment type="similarity">
    <text evidence="1 6 7 8">Belongs to the TRAFAC class TrmE-Era-EngA-EngB-Septin-like GTPase superfamily. Era GTPase family.</text>
</comment>
<dbReference type="Pfam" id="PF01926">
    <property type="entry name" value="MMR_HSR1"/>
    <property type="match status" value="1"/>
</dbReference>
<evidence type="ECO:0000256" key="1">
    <source>
        <dbReference type="ARBA" id="ARBA00007921"/>
    </source>
</evidence>
<name>A0A0G1XEM1_9BACT</name>
<dbReference type="PROSITE" id="PS50823">
    <property type="entry name" value="KH_TYPE_2"/>
    <property type="match status" value="1"/>
</dbReference>
<dbReference type="NCBIfam" id="TIGR00231">
    <property type="entry name" value="small_GTP"/>
    <property type="match status" value="1"/>
</dbReference>
<dbReference type="PROSITE" id="PS51713">
    <property type="entry name" value="G_ERA"/>
    <property type="match status" value="1"/>
</dbReference>
<evidence type="ECO:0000256" key="5">
    <source>
        <dbReference type="ARBA" id="ARBA00023134"/>
    </source>
</evidence>
<dbReference type="InterPro" id="IPR030388">
    <property type="entry name" value="G_ERA_dom"/>
</dbReference>
<comment type="subunit">
    <text evidence="6">Monomer.</text>
</comment>